<evidence type="ECO:0000313" key="6">
    <source>
        <dbReference type="Proteomes" id="UP000219252"/>
    </source>
</evidence>
<feature type="active site" description="Proton donor/acceptor" evidence="3">
    <location>
        <position position="82"/>
    </location>
</feature>
<dbReference type="OrthoDB" id="9782128at2"/>
<dbReference type="SUPFAM" id="SSF53254">
    <property type="entry name" value="Phosphoglycerate mutase-like"/>
    <property type="match status" value="1"/>
</dbReference>
<dbReference type="PIRSF" id="PIRSF000709">
    <property type="entry name" value="6PFK_2-Ptase"/>
    <property type="match status" value="1"/>
</dbReference>
<name>A0A285UG40_9BACL</name>
<dbReference type="InterPro" id="IPR029033">
    <property type="entry name" value="His_PPase_superfam"/>
</dbReference>
<dbReference type="Gene3D" id="3.40.50.1240">
    <property type="entry name" value="Phosphoglycerate mutase-like"/>
    <property type="match status" value="1"/>
</dbReference>
<protein>
    <submittedName>
        <fullName evidence="5">Probable phosphoglycerate mutase</fullName>
    </submittedName>
</protein>
<dbReference type="AlphaFoldDB" id="A0A285UG40"/>
<dbReference type="PANTHER" id="PTHR48100:SF1">
    <property type="entry name" value="HISTIDINE PHOSPHATASE FAMILY PROTEIN-RELATED"/>
    <property type="match status" value="1"/>
</dbReference>
<dbReference type="InterPro" id="IPR013078">
    <property type="entry name" value="His_Pase_superF_clade-1"/>
</dbReference>
<evidence type="ECO:0000256" key="3">
    <source>
        <dbReference type="PIRSR" id="PIRSR613078-1"/>
    </source>
</evidence>
<dbReference type="PANTHER" id="PTHR48100">
    <property type="entry name" value="BROAD-SPECIFICITY PHOSPHATASE YOR283W-RELATED"/>
    <property type="match status" value="1"/>
</dbReference>
<dbReference type="GO" id="GO:0016791">
    <property type="term" value="F:phosphatase activity"/>
    <property type="evidence" value="ECO:0007669"/>
    <property type="project" value="TreeGrafter"/>
</dbReference>
<keyword evidence="6" id="KW-1185">Reference proteome</keyword>
<reference evidence="6" key="1">
    <citation type="submission" date="2017-08" db="EMBL/GenBank/DDBJ databases">
        <authorList>
            <person name="Varghese N."/>
            <person name="Submissions S."/>
        </authorList>
    </citation>
    <scope>NUCLEOTIDE SEQUENCE [LARGE SCALE GENOMIC DNA]</scope>
    <source>
        <strain evidence="6">JC23</strain>
    </source>
</reference>
<dbReference type="EMBL" id="OBQC01000008">
    <property type="protein sequence ID" value="SOC40647.1"/>
    <property type="molecule type" value="Genomic_DNA"/>
</dbReference>
<feature type="binding site" evidence="4">
    <location>
        <position position="58"/>
    </location>
    <ligand>
        <name>substrate</name>
    </ligand>
</feature>
<dbReference type="GO" id="GO:0005737">
    <property type="term" value="C:cytoplasm"/>
    <property type="evidence" value="ECO:0007669"/>
    <property type="project" value="TreeGrafter"/>
</dbReference>
<evidence type="ECO:0000256" key="2">
    <source>
        <dbReference type="ARBA" id="ARBA00023235"/>
    </source>
</evidence>
<evidence type="ECO:0000313" key="5">
    <source>
        <dbReference type="EMBL" id="SOC40647.1"/>
    </source>
</evidence>
<organism evidence="5 6">
    <name type="scientific">Ureibacillus acetophenoni</name>
    <dbReference type="NCBI Taxonomy" id="614649"/>
    <lineage>
        <taxon>Bacteria</taxon>
        <taxon>Bacillati</taxon>
        <taxon>Bacillota</taxon>
        <taxon>Bacilli</taxon>
        <taxon>Bacillales</taxon>
        <taxon>Caryophanaceae</taxon>
        <taxon>Ureibacillus</taxon>
    </lineage>
</organism>
<evidence type="ECO:0000256" key="4">
    <source>
        <dbReference type="PIRSR" id="PIRSR613078-2"/>
    </source>
</evidence>
<dbReference type="InterPro" id="IPR050275">
    <property type="entry name" value="PGM_Phosphatase"/>
</dbReference>
<accession>A0A285UG40</accession>
<sequence>MLRLYVVRHGETVWNTEKKLQGWKDSQLTESGIENAILLGNRLKNIDFQSIYTSPSGRTKETAKLVSGDRNQIIIKDENLREINLGDWEGRTHDHIKEKYPNDFDAFWNKPHLYKSDSGEDFYQLNERVKQFLERVKSEQVFGNILIVTHTVFIKTLLAHCKNLSLDQLWGPPFIHDTSLSIIELNEGEFKIIVEADISHKNMESAK</sequence>
<dbReference type="Pfam" id="PF00300">
    <property type="entry name" value="His_Phos_1"/>
    <property type="match status" value="1"/>
</dbReference>
<dbReference type="PROSITE" id="PS00175">
    <property type="entry name" value="PG_MUTASE"/>
    <property type="match status" value="1"/>
</dbReference>
<gene>
    <name evidence="5" type="ORF">SAMN05877842_108103</name>
</gene>
<dbReference type="Proteomes" id="UP000219252">
    <property type="component" value="Unassembled WGS sequence"/>
</dbReference>
<dbReference type="InterPro" id="IPR001345">
    <property type="entry name" value="PG/BPGM_mutase_AS"/>
</dbReference>
<evidence type="ECO:0000256" key="1">
    <source>
        <dbReference type="ARBA" id="ARBA00023152"/>
    </source>
</evidence>
<keyword evidence="1" id="KW-0324">Glycolysis</keyword>
<keyword evidence="2" id="KW-0413">Isomerase</keyword>
<feature type="binding site" evidence="4">
    <location>
        <begin position="8"/>
        <end position="15"/>
    </location>
    <ligand>
        <name>substrate</name>
    </ligand>
</feature>
<dbReference type="CDD" id="cd07067">
    <property type="entry name" value="HP_PGM_like"/>
    <property type="match status" value="1"/>
</dbReference>
<dbReference type="SMART" id="SM00855">
    <property type="entry name" value="PGAM"/>
    <property type="match status" value="1"/>
</dbReference>
<proteinExistence type="predicted"/>
<feature type="active site" description="Tele-phosphohistidine intermediate" evidence="3">
    <location>
        <position position="9"/>
    </location>
</feature>
<dbReference type="RefSeq" id="WP_097149858.1">
    <property type="nucleotide sequence ID" value="NZ_OBQC01000008.1"/>
</dbReference>